<keyword evidence="6" id="KW-0378">Hydrolase</keyword>
<evidence type="ECO:0000256" key="6">
    <source>
        <dbReference type="ARBA" id="ARBA00022801"/>
    </source>
</evidence>
<organism evidence="16 17">
    <name type="scientific">Enterobacillus tribolii</name>
    <dbReference type="NCBI Taxonomy" id="1487935"/>
    <lineage>
        <taxon>Bacteria</taxon>
        <taxon>Pseudomonadati</taxon>
        <taxon>Pseudomonadota</taxon>
        <taxon>Gammaproteobacteria</taxon>
        <taxon>Enterobacterales</taxon>
        <taxon>Hafniaceae</taxon>
        <taxon>Enterobacillus</taxon>
    </lineage>
</organism>
<evidence type="ECO:0000256" key="14">
    <source>
        <dbReference type="ARBA" id="ARBA00077052"/>
    </source>
</evidence>
<evidence type="ECO:0000256" key="2">
    <source>
        <dbReference type="ARBA" id="ARBA00022552"/>
    </source>
</evidence>
<evidence type="ECO:0000256" key="8">
    <source>
        <dbReference type="ARBA" id="ARBA00023211"/>
    </source>
</evidence>
<dbReference type="CDD" id="cd07438">
    <property type="entry name" value="PHP_HisPPase_AMP"/>
    <property type="match status" value="1"/>
</dbReference>
<dbReference type="Gene3D" id="1.10.150.650">
    <property type="match status" value="1"/>
</dbReference>
<sequence>MAEILPEELPELYDLHSHTTASDGLLTPAQLVLRAAEMKVTTLAITDHDTVDGLAEAQKTIDDASLPLTLIAGIEISTLWENHEIHIVGLNVDANAPALSQLIEVQKARRQARAREIAHRLEKARIPGAWEGVNRIAGGAEVTRGHFARYLVEQGYAVSTANVFKHFLAKGKTGYVPPQWCTIEEAVSVIHQAGGRAVLAHPGRYRLSTKWLKRLLTLFKACGGNAMEVAQCQQAPGERERLAAYAVQFELQASQGSDFHQPVQWVELGRKLWLPDGLEPVWLGWNAARPDSE</sequence>
<comment type="caution">
    <text evidence="16">The sequence shown here is derived from an EMBL/GenBank/DDBJ whole genome shotgun (WGS) entry which is preliminary data.</text>
</comment>
<dbReference type="InterPro" id="IPR003141">
    <property type="entry name" value="Pol/His_phosphatase_N"/>
</dbReference>
<comment type="cofactor">
    <cofactor evidence="1">
        <name>Mn(2+)</name>
        <dbReference type="ChEBI" id="CHEBI:29035"/>
    </cofactor>
</comment>
<dbReference type="Pfam" id="PF02811">
    <property type="entry name" value="PHP"/>
    <property type="match status" value="1"/>
</dbReference>
<feature type="domain" description="Polymerase/histidinol phosphatase N-terminal" evidence="15">
    <location>
        <begin position="13"/>
        <end position="80"/>
    </location>
</feature>
<reference evidence="16 17" key="1">
    <citation type="submission" date="2018-07" db="EMBL/GenBank/DDBJ databases">
        <title>Genomic Encyclopedia of Type Strains, Phase IV (KMG-IV): sequencing the most valuable type-strain genomes for metagenomic binning, comparative biology and taxonomic classification.</title>
        <authorList>
            <person name="Goeker M."/>
        </authorList>
    </citation>
    <scope>NUCLEOTIDE SEQUENCE [LARGE SCALE GENOMIC DNA]</scope>
    <source>
        <strain evidence="16 17">DSM 103736</strain>
    </source>
</reference>
<dbReference type="GO" id="GO:0035312">
    <property type="term" value="F:5'-3' DNA exonuclease activity"/>
    <property type="evidence" value="ECO:0007669"/>
    <property type="project" value="TreeGrafter"/>
</dbReference>
<dbReference type="GO" id="GO:0006364">
    <property type="term" value="P:rRNA processing"/>
    <property type="evidence" value="ECO:0007669"/>
    <property type="project" value="UniProtKB-KW"/>
</dbReference>
<dbReference type="EMBL" id="QRAP01000001">
    <property type="protein sequence ID" value="RDK97267.1"/>
    <property type="molecule type" value="Genomic_DNA"/>
</dbReference>
<evidence type="ECO:0000313" key="17">
    <source>
        <dbReference type="Proteomes" id="UP000254848"/>
    </source>
</evidence>
<evidence type="ECO:0000256" key="10">
    <source>
        <dbReference type="ARBA" id="ARBA00060813"/>
    </source>
</evidence>
<protein>
    <recommendedName>
        <fullName evidence="12">5'-3' exoribonuclease Rnm</fullName>
        <ecNumber evidence="11">3.1.3.97</ecNumber>
    </recommendedName>
    <alternativeName>
        <fullName evidence="13">3',5'-nucleotide bisphosphate phosphatase</fullName>
    </alternativeName>
    <alternativeName>
        <fullName evidence="14">RNase AM</fullName>
    </alternativeName>
</protein>
<evidence type="ECO:0000259" key="15">
    <source>
        <dbReference type="SMART" id="SM00481"/>
    </source>
</evidence>
<name>A0A370R4C1_9GAMM</name>
<keyword evidence="5" id="KW-0547">Nucleotide-binding</keyword>
<dbReference type="FunFam" id="1.10.150.650:FF:000001">
    <property type="entry name" value="PHP domain protein"/>
    <property type="match status" value="1"/>
</dbReference>
<keyword evidence="4" id="KW-0479">Metal-binding</keyword>
<evidence type="ECO:0000256" key="11">
    <source>
        <dbReference type="ARBA" id="ARBA00066579"/>
    </source>
</evidence>
<evidence type="ECO:0000256" key="5">
    <source>
        <dbReference type="ARBA" id="ARBA00022741"/>
    </source>
</evidence>
<keyword evidence="8" id="KW-0464">Manganese</keyword>
<keyword evidence="7" id="KW-0269">Exonuclease</keyword>
<evidence type="ECO:0000256" key="1">
    <source>
        <dbReference type="ARBA" id="ARBA00001936"/>
    </source>
</evidence>
<dbReference type="Gene3D" id="3.20.20.140">
    <property type="entry name" value="Metal-dependent hydrolases"/>
    <property type="match status" value="1"/>
</dbReference>
<accession>A0A370R4C1</accession>
<evidence type="ECO:0000313" key="16">
    <source>
        <dbReference type="EMBL" id="RDK97267.1"/>
    </source>
</evidence>
<dbReference type="InterPro" id="IPR052018">
    <property type="entry name" value="PHP_domain"/>
</dbReference>
<evidence type="ECO:0000256" key="13">
    <source>
        <dbReference type="ARBA" id="ARBA00076579"/>
    </source>
</evidence>
<dbReference type="GO" id="GO:0004534">
    <property type="term" value="F:5'-3' RNA exonuclease activity"/>
    <property type="evidence" value="ECO:0007669"/>
    <property type="project" value="TreeGrafter"/>
</dbReference>
<evidence type="ECO:0000256" key="7">
    <source>
        <dbReference type="ARBA" id="ARBA00022839"/>
    </source>
</evidence>
<evidence type="ECO:0000256" key="3">
    <source>
        <dbReference type="ARBA" id="ARBA00022722"/>
    </source>
</evidence>
<dbReference type="Proteomes" id="UP000254848">
    <property type="component" value="Unassembled WGS sequence"/>
</dbReference>
<proteinExistence type="inferred from homology"/>
<dbReference type="GO" id="GO:0046872">
    <property type="term" value="F:metal ion binding"/>
    <property type="evidence" value="ECO:0007669"/>
    <property type="project" value="UniProtKB-KW"/>
</dbReference>
<dbReference type="PANTHER" id="PTHR42924:SF3">
    <property type="entry name" value="POLYMERASE_HISTIDINOL PHOSPHATASE N-TERMINAL DOMAIN-CONTAINING PROTEIN"/>
    <property type="match status" value="1"/>
</dbReference>
<dbReference type="InterPro" id="IPR004013">
    <property type="entry name" value="PHP_dom"/>
</dbReference>
<dbReference type="GO" id="GO:0000166">
    <property type="term" value="F:nucleotide binding"/>
    <property type="evidence" value="ECO:0007669"/>
    <property type="project" value="UniProtKB-KW"/>
</dbReference>
<keyword evidence="3" id="KW-0540">Nuclease</keyword>
<keyword evidence="17" id="KW-1185">Reference proteome</keyword>
<dbReference type="InterPro" id="IPR016195">
    <property type="entry name" value="Pol/histidinol_Pase-like"/>
</dbReference>
<evidence type="ECO:0000256" key="12">
    <source>
        <dbReference type="ARBA" id="ARBA00070391"/>
    </source>
</evidence>
<comment type="catalytic activity">
    <reaction evidence="9">
        <text>a ribonucleoside 3',5'-bisphosphate + H2O = a ribonucleoside 5'-phosphate + phosphate</text>
        <dbReference type="Rhea" id="RHEA:43532"/>
        <dbReference type="ChEBI" id="CHEBI:15377"/>
        <dbReference type="ChEBI" id="CHEBI:43474"/>
        <dbReference type="ChEBI" id="CHEBI:58043"/>
        <dbReference type="ChEBI" id="CHEBI:83402"/>
        <dbReference type="EC" id="3.1.3.97"/>
    </reaction>
</comment>
<evidence type="ECO:0000256" key="9">
    <source>
        <dbReference type="ARBA" id="ARBA00052705"/>
    </source>
</evidence>
<keyword evidence="2" id="KW-0698">rRNA processing</keyword>
<comment type="similarity">
    <text evidence="10">Belongs to the PHP family. TrpH/YciV subfamily.</text>
</comment>
<dbReference type="SUPFAM" id="SSF89550">
    <property type="entry name" value="PHP domain-like"/>
    <property type="match status" value="1"/>
</dbReference>
<dbReference type="EC" id="3.1.3.97" evidence="11"/>
<dbReference type="AlphaFoldDB" id="A0A370R4C1"/>
<dbReference type="NCBIfam" id="NF047791">
    <property type="entry name" value="RNaseRnm"/>
    <property type="match status" value="1"/>
</dbReference>
<evidence type="ECO:0000256" key="4">
    <source>
        <dbReference type="ARBA" id="ARBA00022723"/>
    </source>
</evidence>
<dbReference type="SMART" id="SM00481">
    <property type="entry name" value="POLIIIAc"/>
    <property type="match status" value="1"/>
</dbReference>
<gene>
    <name evidence="16" type="ORF">C8D90_101713</name>
</gene>
<dbReference type="GO" id="GO:0097657">
    <property type="term" value="F:3',5'-nucleotide bisphosphate phosphatase activity"/>
    <property type="evidence" value="ECO:0007669"/>
    <property type="project" value="UniProtKB-EC"/>
</dbReference>
<dbReference type="PANTHER" id="PTHR42924">
    <property type="entry name" value="EXONUCLEASE"/>
    <property type="match status" value="1"/>
</dbReference>